<proteinExistence type="evidence at transcript level"/>
<comment type="subcellular location">
    <subcellularLocation>
        <location evidence="1">Cell membrane</location>
        <topology evidence="1">Single-pass membrane protein</topology>
    </subcellularLocation>
</comment>
<comment type="similarity">
    <text evidence="7">Belongs to the DVL/RTFL small polypeptides family.</text>
</comment>
<keyword evidence="6" id="KW-0472">Membrane</keyword>
<keyword evidence="4" id="KW-0812">Transmembrane</keyword>
<protein>
    <recommendedName>
        <fullName evidence="9">ROTUNDIFOLIA like 8</fullName>
    </recommendedName>
</protein>
<dbReference type="Pfam" id="PF08137">
    <property type="entry name" value="DVL"/>
    <property type="match status" value="1"/>
</dbReference>
<accession>A0A1L6K4Q4</accession>
<keyword evidence="3" id="KW-1003">Cell membrane</keyword>
<evidence type="ECO:0000256" key="4">
    <source>
        <dbReference type="ARBA" id="ARBA00022692"/>
    </source>
</evidence>
<evidence type="ECO:0000256" key="3">
    <source>
        <dbReference type="ARBA" id="ARBA00022475"/>
    </source>
</evidence>
<evidence type="ECO:0008006" key="9">
    <source>
        <dbReference type="Google" id="ProtNLM"/>
    </source>
</evidence>
<dbReference type="GO" id="GO:0005886">
    <property type="term" value="C:plasma membrane"/>
    <property type="evidence" value="ECO:0007669"/>
    <property type="project" value="UniProtKB-SubCell"/>
</dbReference>
<dbReference type="InterPro" id="IPR012552">
    <property type="entry name" value="DVL"/>
</dbReference>
<keyword evidence="2" id="KW-0217">Developmental protein</keyword>
<reference evidence="8" key="1">
    <citation type="submission" date="2016-01" db="EMBL/GenBank/DDBJ databases">
        <title>Dissection of insertion-deletion (InDel) variations within complex gene networks underlying wood formation in Populus.</title>
        <authorList>
            <person name="Zhang D."/>
            <person name="Gong C."/>
            <person name="Du Q."/>
            <person name="Xie J."/>
            <person name="Yang X."/>
            <person name="Quan M."/>
            <person name="Li B."/>
        </authorList>
    </citation>
    <scope>NUCLEOTIDE SEQUENCE</scope>
</reference>
<evidence type="ECO:0000313" key="8">
    <source>
        <dbReference type="EMBL" id="APR63815.1"/>
    </source>
</evidence>
<evidence type="ECO:0000256" key="5">
    <source>
        <dbReference type="ARBA" id="ARBA00022989"/>
    </source>
</evidence>
<dbReference type="EMBL" id="KU573350">
    <property type="protein sequence ID" value="APR63815.1"/>
    <property type="molecule type" value="mRNA"/>
</dbReference>
<dbReference type="PANTHER" id="PTHR47855:SF6">
    <property type="entry name" value="ROTUNDIFOLIA LIKE 8"/>
    <property type="match status" value="1"/>
</dbReference>
<dbReference type="AlphaFoldDB" id="A0A1L6K4Q4"/>
<dbReference type="InterPro" id="IPR052153">
    <property type="entry name" value="DVL/RTFL_small_peptides"/>
</dbReference>
<sequence>MKMNSARMGSSKRRISSKGLGAVLREQRARLYIIRRCVVMLICWHD</sequence>
<name>A0A1L6K4Q4_POPTO</name>
<evidence type="ECO:0000256" key="1">
    <source>
        <dbReference type="ARBA" id="ARBA00004162"/>
    </source>
</evidence>
<dbReference type="GO" id="GO:0048367">
    <property type="term" value="P:shoot system development"/>
    <property type="evidence" value="ECO:0007669"/>
    <property type="project" value="UniProtKB-ARBA"/>
</dbReference>
<evidence type="ECO:0000256" key="7">
    <source>
        <dbReference type="ARBA" id="ARBA00024340"/>
    </source>
</evidence>
<evidence type="ECO:0000256" key="2">
    <source>
        <dbReference type="ARBA" id="ARBA00022473"/>
    </source>
</evidence>
<evidence type="ECO:0000256" key="6">
    <source>
        <dbReference type="ARBA" id="ARBA00023136"/>
    </source>
</evidence>
<keyword evidence="5" id="KW-1133">Transmembrane helix</keyword>
<organism evidence="8">
    <name type="scientific">Populus tomentosa</name>
    <name type="common">Chinese white poplar</name>
    <dbReference type="NCBI Taxonomy" id="118781"/>
    <lineage>
        <taxon>Eukaryota</taxon>
        <taxon>Viridiplantae</taxon>
        <taxon>Streptophyta</taxon>
        <taxon>Embryophyta</taxon>
        <taxon>Tracheophyta</taxon>
        <taxon>Spermatophyta</taxon>
        <taxon>Magnoliopsida</taxon>
        <taxon>eudicotyledons</taxon>
        <taxon>Gunneridae</taxon>
        <taxon>Pentapetalae</taxon>
        <taxon>rosids</taxon>
        <taxon>fabids</taxon>
        <taxon>Malpighiales</taxon>
        <taxon>Salicaceae</taxon>
        <taxon>Saliceae</taxon>
        <taxon>Populus</taxon>
    </lineage>
</organism>
<dbReference type="PANTHER" id="PTHR47855">
    <property type="entry name" value="OS01G0525701 PROTEIN"/>
    <property type="match status" value="1"/>
</dbReference>
<dbReference type="GO" id="GO:0008285">
    <property type="term" value="P:negative regulation of cell population proliferation"/>
    <property type="evidence" value="ECO:0007669"/>
    <property type="project" value="InterPro"/>
</dbReference>